<dbReference type="GeneID" id="54291247"/>
<reference evidence="2" key="1">
    <citation type="journal article" date="2020" name="Stud. Mycol.">
        <title>101 Dothideomycetes genomes: a test case for predicting lifestyles and emergence of pathogens.</title>
        <authorList>
            <person name="Haridas S."/>
            <person name="Albert R."/>
            <person name="Binder M."/>
            <person name="Bloem J."/>
            <person name="Labutti K."/>
            <person name="Salamov A."/>
            <person name="Andreopoulos B."/>
            <person name="Baker S."/>
            <person name="Barry K."/>
            <person name="Bills G."/>
            <person name="Bluhm B."/>
            <person name="Cannon C."/>
            <person name="Castanera R."/>
            <person name="Culley D."/>
            <person name="Daum C."/>
            <person name="Ezra D."/>
            <person name="Gonzalez J."/>
            <person name="Henrissat B."/>
            <person name="Kuo A."/>
            <person name="Liang C."/>
            <person name="Lipzen A."/>
            <person name="Lutzoni F."/>
            <person name="Magnuson J."/>
            <person name="Mondo S."/>
            <person name="Nolan M."/>
            <person name="Ohm R."/>
            <person name="Pangilinan J."/>
            <person name="Park H.-J."/>
            <person name="Ramirez L."/>
            <person name="Alfaro M."/>
            <person name="Sun H."/>
            <person name="Tritt A."/>
            <person name="Yoshinaga Y."/>
            <person name="Zwiers L.-H."/>
            <person name="Turgeon B."/>
            <person name="Goodwin S."/>
            <person name="Spatafora J."/>
            <person name="Crous P."/>
            <person name="Grigoriev I."/>
        </authorList>
    </citation>
    <scope>NUCLEOTIDE SEQUENCE</scope>
    <source>
        <strain evidence="2">CBS 175.79</strain>
    </source>
</reference>
<protein>
    <submittedName>
        <fullName evidence="2">Uncharacterized protein</fullName>
    </submittedName>
</protein>
<accession>A0A6A5XQV1</accession>
<dbReference type="OrthoDB" id="1577640at2759"/>
<feature type="region of interest" description="Disordered" evidence="1">
    <location>
        <begin position="1275"/>
        <end position="1379"/>
    </location>
</feature>
<feature type="region of interest" description="Disordered" evidence="1">
    <location>
        <begin position="457"/>
        <end position="480"/>
    </location>
</feature>
<sequence>MEVATSPVAVSQPTLPSSREVRRRRDSSPAAEHVPTAEVNGLIFTWERSWEHGRNLRVSTRSLSDSLDMTDCSESFEMSNHSESNDSMVPAFTHQSPAGSVREPSLHNFSEASPTETSISSGLVSRFSGVPLLDDVNGVLETPAEAPRRPVYECTFWFLYCSYVTQDEDDWNVHCLSHFRGEEPPTSVQCPLCDFSNTSVTGWLAWEFHMKHISETHVMIGQTLKISRPDFSLYRHLWQKQLIDDQDLRELRGGNHCLTRPPLSYTIATKRRSSRQRRRRGTASRPSADRMIVHPDYWTPRHTPSNSGSEDNDGLSQVQLERIVSLESDPDVPNPAPDGSTMAPTDTHFDSGYHSVTDTGAKATSEIDDTMSIRSILTNASRVDLPAHEREQLTSAFAVDLCQDMKLSRYSDDARERILSRLPDLLKGFTLRLEESTTCKAERNAKEFLRQQRNRITHQLRKSQSPEEPAEDDSQTLTSKGGMSVMEKMALWKIDVESDPSSERATNNQLYEFERPPRYEEVRSYLLEGLAYEWLIKRVQTAGLLTDRKGTTVETIAETMNTILASTVTPKSRENHVIQVHFSLDWDLLYFLKEQEYGVSPEIAIERAITITGAHDDAQALSCVDYMWQTWESIGQEMIEVLKNTLMSPIHTYSTCLTDGTTIEVTLESSRTKIMACGGQATLVELCEQFAWLGAALRSGPSVGQHSVTPRVKAMKNDISVSNTPSITVEIVFEVVPIPKEVSASLEGTCWHAMFSAPMVVTGFPIRSRDMDERGLEISLDMIITLAETQFATHYDAMLLLKGFHTMLVPTMYRIDSITWHFLFTTERRIPYHHFRKYCRDCVSTRSFNVDTLESQTIRHFVGWASETSKHLGTEDISYEKIRWAGAKKCSAGLAVEQKLTISASKIVGVSGSVLRGNRDKPDYIKHSAYTMQIEAARNMPVVLYDTGSQRGWLVDGASALLHLVRTQVATKPYGGSDSLFNDSNVNIVPFRHPKSDGGPDAAAEILRDENNMKHIILREFDSYTEETVTLTKSSEARKEKYKTTCLRELISQTWSVIEQIYDRQVDAATTHTVKQLRLPFRVALEGYEFMDIVSAKHILRRRAIGFESNGSAWIDFTTKTQAITLFGQNFGDIYKPAPGIQRQICKDWTLVPPGHEFLTIPVSLLRDIKQRLWEDGEVDASSSELAQGLFWMPSEPCFSICGPGCKHILPGRVQRFLASISNKTVMSGDGSWSDRMFTHKQGVVIFGSSSNLDPRKLEHFSRLIVPVEDSFHDSGLGSSVQSASRDSSHEEQASGRDRESELVRDNTSHVDINCQDTEDTGAGAQSPAEADDVTQRQSQPTLGNQTSKAPPKEMRKPESSLLRKLAKKVFSRSPKRAM</sequence>
<feature type="compositionally biased region" description="Basic residues" evidence="1">
    <location>
        <begin position="1365"/>
        <end position="1379"/>
    </location>
</feature>
<feature type="compositionally biased region" description="Basic residues" evidence="1">
    <location>
        <begin position="269"/>
        <end position="282"/>
    </location>
</feature>
<feature type="compositionally biased region" description="Polar residues" evidence="1">
    <location>
        <begin position="1336"/>
        <end position="1349"/>
    </location>
</feature>
<feature type="compositionally biased region" description="Polar residues" evidence="1">
    <location>
        <begin position="302"/>
        <end position="319"/>
    </location>
</feature>
<feature type="region of interest" description="Disordered" evidence="1">
    <location>
        <begin position="261"/>
        <end position="346"/>
    </location>
</feature>
<dbReference type="Proteomes" id="UP000799778">
    <property type="component" value="Unassembled WGS sequence"/>
</dbReference>
<evidence type="ECO:0000313" key="2">
    <source>
        <dbReference type="EMBL" id="KAF2015665.1"/>
    </source>
</evidence>
<evidence type="ECO:0000313" key="3">
    <source>
        <dbReference type="Proteomes" id="UP000799778"/>
    </source>
</evidence>
<keyword evidence="3" id="KW-1185">Reference proteome</keyword>
<feature type="compositionally biased region" description="Basic and acidic residues" evidence="1">
    <location>
        <begin position="1287"/>
        <end position="1309"/>
    </location>
</feature>
<evidence type="ECO:0000256" key="1">
    <source>
        <dbReference type="SAM" id="MobiDB-lite"/>
    </source>
</evidence>
<dbReference type="RefSeq" id="XP_033384004.1">
    <property type="nucleotide sequence ID" value="XM_033533850.1"/>
</dbReference>
<gene>
    <name evidence="2" type="ORF">BU24DRAFT_491882</name>
</gene>
<dbReference type="EMBL" id="ML978069">
    <property type="protein sequence ID" value="KAF2015665.1"/>
    <property type="molecule type" value="Genomic_DNA"/>
</dbReference>
<feature type="region of interest" description="Disordered" evidence="1">
    <location>
        <begin position="1"/>
        <end position="34"/>
    </location>
</feature>
<organism evidence="2 3">
    <name type="scientific">Aaosphaeria arxii CBS 175.79</name>
    <dbReference type="NCBI Taxonomy" id="1450172"/>
    <lineage>
        <taxon>Eukaryota</taxon>
        <taxon>Fungi</taxon>
        <taxon>Dikarya</taxon>
        <taxon>Ascomycota</taxon>
        <taxon>Pezizomycotina</taxon>
        <taxon>Dothideomycetes</taxon>
        <taxon>Pleosporomycetidae</taxon>
        <taxon>Pleosporales</taxon>
        <taxon>Pleosporales incertae sedis</taxon>
        <taxon>Aaosphaeria</taxon>
    </lineage>
</organism>
<name>A0A6A5XQV1_9PLEO</name>
<proteinExistence type="predicted"/>
<feature type="compositionally biased region" description="Polar residues" evidence="1">
    <location>
        <begin position="1277"/>
        <end position="1286"/>
    </location>
</feature>